<evidence type="ECO:0000313" key="3">
    <source>
        <dbReference type="Proteomes" id="UP001431019"/>
    </source>
</evidence>
<keyword evidence="1" id="KW-0812">Transmembrane</keyword>
<dbReference type="EMBL" id="JAJITD010000003">
    <property type="protein sequence ID" value="MCC8392511.1"/>
    <property type="molecule type" value="Genomic_DNA"/>
</dbReference>
<evidence type="ECO:0000313" key="2">
    <source>
        <dbReference type="EMBL" id="MCC8392511.1"/>
    </source>
</evidence>
<dbReference type="RefSeq" id="WP_230508713.1">
    <property type="nucleotide sequence ID" value="NZ_JAJITD010000003.1"/>
</dbReference>
<dbReference type="Proteomes" id="UP001431019">
    <property type="component" value="Unassembled WGS sequence"/>
</dbReference>
<organism evidence="2 3">
    <name type="scientific">Paraburkholderia sejongensis</name>
    <dbReference type="NCBI Taxonomy" id="2886946"/>
    <lineage>
        <taxon>Bacteria</taxon>
        <taxon>Pseudomonadati</taxon>
        <taxon>Pseudomonadota</taxon>
        <taxon>Betaproteobacteria</taxon>
        <taxon>Burkholderiales</taxon>
        <taxon>Burkholderiaceae</taxon>
        <taxon>Paraburkholderia</taxon>
    </lineage>
</organism>
<gene>
    <name evidence="2" type="ORF">LJ656_07910</name>
</gene>
<keyword evidence="1" id="KW-0472">Membrane</keyword>
<feature type="transmembrane region" description="Helical" evidence="1">
    <location>
        <begin position="26"/>
        <end position="57"/>
    </location>
</feature>
<evidence type="ECO:0000256" key="1">
    <source>
        <dbReference type="SAM" id="Phobius"/>
    </source>
</evidence>
<accession>A0ABS8JRI5</accession>
<reference evidence="2 3" key="1">
    <citation type="submission" date="2021-11" db="EMBL/GenBank/DDBJ databases">
        <authorList>
            <person name="Oh E.-T."/>
            <person name="Kim S.-B."/>
        </authorList>
    </citation>
    <scope>NUCLEOTIDE SEQUENCE [LARGE SCALE GENOMIC DNA]</scope>
    <source>
        <strain evidence="2 3">MMS20-SJTR3</strain>
    </source>
</reference>
<name>A0ABS8JRI5_9BURK</name>
<keyword evidence="3" id="KW-1185">Reference proteome</keyword>
<proteinExistence type="predicted"/>
<sequence length="291" mass="32028">MLYQLLIVATLGGVRVIAPKQLTTASLIWTALTIFNLFWPPLIALQLIVIWTAYAIFKPGESASKQNAQPSSPPAAPAAPVKAAAAQSNTQAKSASAPAAMPGKSIFMPETIDPAVSLRPAAPPSTAGLVHQFAEFIETEEAAQRAASPLAQACGIEQMYIKYSLERASRHLKLERELASRGEEFRQQYRKNYDRVLGVLKEHNSEREVEHPASPFVCISLAQRPTDPNPSIDAVIQRKVNSAVDRHAQYLEELVLTLKKPRLKAIFEKEMVDGGYGEILKRFQRFEAGLD</sequence>
<protein>
    <submittedName>
        <fullName evidence="2">Uncharacterized protein</fullName>
    </submittedName>
</protein>
<comment type="caution">
    <text evidence="2">The sequence shown here is derived from an EMBL/GenBank/DDBJ whole genome shotgun (WGS) entry which is preliminary data.</text>
</comment>
<keyword evidence="1" id="KW-1133">Transmembrane helix</keyword>